<dbReference type="FunFam" id="2.40.50.140:FF:000009">
    <property type="entry name" value="Elongation factor P"/>
    <property type="match status" value="1"/>
</dbReference>
<comment type="subcellular location">
    <subcellularLocation>
        <location evidence="1">Cytoplasm</location>
    </subcellularLocation>
</comment>
<dbReference type="HAMAP" id="MF_00141">
    <property type="entry name" value="EF_P"/>
    <property type="match status" value="1"/>
</dbReference>
<evidence type="ECO:0000256" key="2">
    <source>
        <dbReference type="ARBA" id="ARBA00004815"/>
    </source>
</evidence>
<organism evidence="9 10">
    <name type="scientific">Cinnamomum micranthum f. kanehirae</name>
    <dbReference type="NCBI Taxonomy" id="337451"/>
    <lineage>
        <taxon>Eukaryota</taxon>
        <taxon>Viridiplantae</taxon>
        <taxon>Streptophyta</taxon>
        <taxon>Embryophyta</taxon>
        <taxon>Tracheophyta</taxon>
        <taxon>Spermatophyta</taxon>
        <taxon>Magnoliopsida</taxon>
        <taxon>Magnoliidae</taxon>
        <taxon>Laurales</taxon>
        <taxon>Lauraceae</taxon>
        <taxon>Cinnamomum</taxon>
    </lineage>
</organism>
<dbReference type="NCBIfam" id="NF001810">
    <property type="entry name" value="PRK00529.1"/>
    <property type="match status" value="1"/>
</dbReference>
<protein>
    <submittedName>
        <fullName evidence="9">Elongation factor P isoform X1</fullName>
    </submittedName>
</protein>
<evidence type="ECO:0000256" key="4">
    <source>
        <dbReference type="ARBA" id="ARBA00022490"/>
    </source>
</evidence>
<dbReference type="Pfam" id="PF01132">
    <property type="entry name" value="EFP"/>
    <property type="match status" value="1"/>
</dbReference>
<dbReference type="InterPro" id="IPR008991">
    <property type="entry name" value="Translation_prot_SH3-like_sf"/>
</dbReference>
<dbReference type="SUPFAM" id="SSF50249">
    <property type="entry name" value="Nucleic acid-binding proteins"/>
    <property type="match status" value="2"/>
</dbReference>
<proteinExistence type="inferred from homology"/>
<dbReference type="FunFam" id="2.30.30.30:FF:000003">
    <property type="entry name" value="Elongation factor P"/>
    <property type="match status" value="1"/>
</dbReference>
<dbReference type="SMART" id="SM00841">
    <property type="entry name" value="Elong-fact-P_C"/>
    <property type="match status" value="1"/>
</dbReference>
<gene>
    <name evidence="9" type="ORF">CKAN_00203500</name>
</gene>
<dbReference type="FunFam" id="2.40.50.140:FF:000004">
    <property type="entry name" value="Elongation factor P"/>
    <property type="match status" value="1"/>
</dbReference>
<dbReference type="CDD" id="cd04470">
    <property type="entry name" value="S1_EF-P_repeat_1"/>
    <property type="match status" value="1"/>
</dbReference>
<dbReference type="SUPFAM" id="SSF50104">
    <property type="entry name" value="Translation proteins SH3-like domain"/>
    <property type="match status" value="1"/>
</dbReference>
<comment type="caution">
    <text evidence="9">The sequence shown here is derived from an EMBL/GenBank/DDBJ whole genome shotgun (WGS) entry which is preliminary data.</text>
</comment>
<keyword evidence="6" id="KW-0648">Protein biosynthesis</keyword>
<evidence type="ECO:0000313" key="10">
    <source>
        <dbReference type="Proteomes" id="UP000283530"/>
    </source>
</evidence>
<dbReference type="AlphaFoldDB" id="A0A3S3MC80"/>
<dbReference type="InterPro" id="IPR013185">
    <property type="entry name" value="Transl_elong_KOW-like"/>
</dbReference>
<name>A0A3S3MC80_9MAGN</name>
<evidence type="ECO:0000256" key="5">
    <source>
        <dbReference type="ARBA" id="ARBA00022768"/>
    </source>
</evidence>
<comment type="pathway">
    <text evidence="2">Protein biosynthesis; polypeptide chain elongation.</text>
</comment>
<dbReference type="Gene3D" id="2.40.50.140">
    <property type="entry name" value="Nucleic acid-binding proteins"/>
    <property type="match status" value="2"/>
</dbReference>
<dbReference type="GO" id="GO:0005829">
    <property type="term" value="C:cytosol"/>
    <property type="evidence" value="ECO:0007669"/>
    <property type="project" value="UniProtKB-ARBA"/>
</dbReference>
<dbReference type="Proteomes" id="UP000283530">
    <property type="component" value="Unassembled WGS sequence"/>
</dbReference>
<dbReference type="NCBIfam" id="TIGR00038">
    <property type="entry name" value="efp"/>
    <property type="match status" value="1"/>
</dbReference>
<dbReference type="InterPro" id="IPR011768">
    <property type="entry name" value="Transl_elongation_fac_P"/>
</dbReference>
<dbReference type="InterPro" id="IPR012340">
    <property type="entry name" value="NA-bd_OB-fold"/>
</dbReference>
<dbReference type="PIRSF" id="PIRSF005901">
    <property type="entry name" value="EF-P"/>
    <property type="match status" value="1"/>
</dbReference>
<keyword evidence="4" id="KW-0963">Cytoplasm</keyword>
<dbReference type="PANTHER" id="PTHR30053">
    <property type="entry name" value="ELONGATION FACTOR P"/>
    <property type="match status" value="1"/>
</dbReference>
<dbReference type="InterPro" id="IPR015365">
    <property type="entry name" value="Elong-fact-P_C"/>
</dbReference>
<dbReference type="InterPro" id="IPR020599">
    <property type="entry name" value="Transl_elong_fac_P/YeiP"/>
</dbReference>
<dbReference type="GO" id="GO:0043043">
    <property type="term" value="P:peptide biosynthetic process"/>
    <property type="evidence" value="ECO:0007669"/>
    <property type="project" value="InterPro"/>
</dbReference>
<feature type="domain" description="Translation elongation factor P/YeiP central" evidence="8">
    <location>
        <begin position="108"/>
        <end position="162"/>
    </location>
</feature>
<dbReference type="InterPro" id="IPR001059">
    <property type="entry name" value="Transl_elong_P/YeiP_cen"/>
</dbReference>
<dbReference type="STRING" id="337451.A0A3S3MC80"/>
<evidence type="ECO:0000259" key="7">
    <source>
        <dbReference type="SMART" id="SM00841"/>
    </source>
</evidence>
<sequence length="228" mass="25565">MQAMRRRLPRALFASVSSSPHIAADVPTLFSPWSAIQHRGAKVHGSDVRLGNVIQRRGRIFQVIKAQHTQHGRGGATIQVELRDVDSGNKTTERFRTDEAIERVFVEEKSFTYLYTEGDFVMLMEPNTFDQVEVNKDLFGKAAAYLKEDMKVSLQMYDGKPMSASVPQRVTCTVTEAQSPMKGLTATPQYKRVLLDNGLTVLAPPFIRTGDQIVINTTDDSYITRAKE</sequence>
<keyword evidence="5 9" id="KW-0251">Elongation factor</keyword>
<keyword evidence="10" id="KW-1185">Reference proteome</keyword>
<accession>A0A3S3MC80</accession>
<dbReference type="Pfam" id="PF08207">
    <property type="entry name" value="EFP_N"/>
    <property type="match status" value="1"/>
</dbReference>
<reference evidence="9 10" key="1">
    <citation type="journal article" date="2019" name="Nat. Plants">
        <title>Stout camphor tree genome fills gaps in understanding of flowering plant genome evolution.</title>
        <authorList>
            <person name="Chaw S.M."/>
            <person name="Liu Y.C."/>
            <person name="Wu Y.W."/>
            <person name="Wang H.Y."/>
            <person name="Lin C.I."/>
            <person name="Wu C.S."/>
            <person name="Ke H.M."/>
            <person name="Chang L.Y."/>
            <person name="Hsu C.Y."/>
            <person name="Yang H.T."/>
            <person name="Sudianto E."/>
            <person name="Hsu M.H."/>
            <person name="Wu K.P."/>
            <person name="Wang L.N."/>
            <person name="Leebens-Mack J.H."/>
            <person name="Tsai I.J."/>
        </authorList>
    </citation>
    <scope>NUCLEOTIDE SEQUENCE [LARGE SCALE GENOMIC DNA]</scope>
    <source>
        <strain evidence="10">cv. Chaw 1501</strain>
        <tissue evidence="9">Young leaves</tissue>
    </source>
</reference>
<evidence type="ECO:0000256" key="1">
    <source>
        <dbReference type="ARBA" id="ARBA00004496"/>
    </source>
</evidence>
<evidence type="ECO:0000256" key="6">
    <source>
        <dbReference type="ARBA" id="ARBA00022917"/>
    </source>
</evidence>
<evidence type="ECO:0000256" key="3">
    <source>
        <dbReference type="ARBA" id="ARBA00009479"/>
    </source>
</evidence>
<dbReference type="OrthoDB" id="10259892at2759"/>
<evidence type="ECO:0000259" key="8">
    <source>
        <dbReference type="SMART" id="SM01185"/>
    </source>
</evidence>
<dbReference type="PANTHER" id="PTHR30053:SF14">
    <property type="entry name" value="TRANSLATION ELONGATION FACTOR KOW-LIKE DOMAIN-CONTAINING PROTEIN"/>
    <property type="match status" value="1"/>
</dbReference>
<feature type="domain" description="Elongation factor P C-terminal" evidence="7">
    <location>
        <begin position="170"/>
        <end position="225"/>
    </location>
</feature>
<dbReference type="EMBL" id="QPKB01000001">
    <property type="protein sequence ID" value="RWR73733.1"/>
    <property type="molecule type" value="Genomic_DNA"/>
</dbReference>
<dbReference type="GO" id="GO:0003746">
    <property type="term" value="F:translation elongation factor activity"/>
    <property type="evidence" value="ECO:0007669"/>
    <property type="project" value="UniProtKB-KW"/>
</dbReference>
<dbReference type="InterPro" id="IPR014722">
    <property type="entry name" value="Rib_uL2_dom2"/>
</dbReference>
<evidence type="ECO:0000313" key="9">
    <source>
        <dbReference type="EMBL" id="RWR73733.1"/>
    </source>
</evidence>
<dbReference type="Gene3D" id="2.30.30.30">
    <property type="match status" value="1"/>
</dbReference>
<comment type="similarity">
    <text evidence="3">Belongs to the elongation factor P family.</text>
</comment>
<dbReference type="UniPathway" id="UPA00345"/>
<dbReference type="SMART" id="SM01185">
    <property type="entry name" value="EFP"/>
    <property type="match status" value="1"/>
</dbReference>
<dbReference type="Pfam" id="PF09285">
    <property type="entry name" value="Elong-fact-P_C"/>
    <property type="match status" value="1"/>
</dbReference>